<dbReference type="EMBL" id="APND01000001">
    <property type="protein sequence ID" value="MES1928073.1"/>
    <property type="molecule type" value="Genomic_DNA"/>
</dbReference>
<keyword evidence="3" id="KW-1185">Reference proteome</keyword>
<evidence type="ECO:0000313" key="3">
    <source>
        <dbReference type="Proteomes" id="UP001460888"/>
    </source>
</evidence>
<proteinExistence type="predicted"/>
<protein>
    <recommendedName>
        <fullName evidence="1">DUF6351 domain-containing protein</fullName>
    </recommendedName>
</protein>
<sequence length="696" mass="74502">MAVVSGDAARVTGGDMRVRVESEGETLQPEVRVLANGTELAENVTLEDRGDGLSGVISGLPLGDNRVVVEATTTDGEALSAAVDVVNHPITGPVFSGPHLTPFECRTVESDLGMPLDADCSVETRVDYFYFNQDGDRQLLADPYGPRPDDMAMVTTLSGDTVPYIVRVESGTINRSIYRIAVLEDPQTEGGWNDSSWNGRLVFRLGESTAAQYNQGDNDFGDVFDDGASFRAITEGYGYIVSTLNINKVNVNDVVAAETMMMVKERFIETYGVPLWMVGLGGSGGAIQQILITQNYPGLMDGILPGAAFPGVFGTALAVSDCRLLNRYFTANPAGDSVRQAFEGHLPGTCRNWDFGNGDAIVATDGSASPVCGLQQAGLVYDPVTNPDGVRCSLYDININTLGIDPETGFVRRPLDNVGVQYGLEALRAGTITVDEFLDVNEGVGGFDVDGNLAPARTEANLKALELAYGRGRVGSGGGGLAVTPIFHRRFYAEPAGDIHTIYNDIQIREKLIRENGRADNQVIWLFPNPQLALLRGFGEEQAAALSTLSAEVSEQQFDLMRDWLDAIVADPAPLSADKVVAHKPAAAVDACWRVDDGERVNEVATFDDEGVCNDLYPKTPTPRIAAGGPVVDDIIKCQLQPTADFDYGTAVFTVDQQTRLNTVFPEGVCDYSGTGVGQRSVDGTWLDYSEGASGG</sequence>
<reference evidence="2 3" key="1">
    <citation type="submission" date="2013-03" db="EMBL/GenBank/DDBJ databases">
        <title>Salinisphaera dokdonensis CL-ES53 Genome Sequencing.</title>
        <authorList>
            <person name="Li C."/>
            <person name="Lai Q."/>
            <person name="Shao Z."/>
        </authorList>
    </citation>
    <scope>NUCLEOTIDE SEQUENCE [LARGE SCALE GENOMIC DNA]</scope>
    <source>
        <strain evidence="2 3">CL-ES53</strain>
    </source>
</reference>
<organism evidence="2 3">
    <name type="scientific">Salinisphaera dokdonensis CL-ES53</name>
    <dbReference type="NCBI Taxonomy" id="1304272"/>
    <lineage>
        <taxon>Bacteria</taxon>
        <taxon>Pseudomonadati</taxon>
        <taxon>Pseudomonadota</taxon>
        <taxon>Gammaproteobacteria</taxon>
        <taxon>Salinisphaerales</taxon>
        <taxon>Salinisphaeraceae</taxon>
        <taxon>Salinisphaera</taxon>
    </lineage>
</organism>
<dbReference type="Proteomes" id="UP001460888">
    <property type="component" value="Unassembled WGS sequence"/>
</dbReference>
<evidence type="ECO:0000313" key="2">
    <source>
        <dbReference type="EMBL" id="MES1928073.1"/>
    </source>
</evidence>
<comment type="caution">
    <text evidence="2">The sequence shown here is derived from an EMBL/GenBank/DDBJ whole genome shotgun (WGS) entry which is preliminary data.</text>
</comment>
<accession>A0ABV2AY50</accession>
<gene>
    <name evidence="2" type="ORF">SADO_02420</name>
</gene>
<dbReference type="Pfam" id="PF19878">
    <property type="entry name" value="DUF6351"/>
    <property type="match status" value="1"/>
</dbReference>
<name>A0ABV2AY50_9GAMM</name>
<dbReference type="InterPro" id="IPR045556">
    <property type="entry name" value="DUF6351"/>
</dbReference>
<evidence type="ECO:0000259" key="1">
    <source>
        <dbReference type="Pfam" id="PF19878"/>
    </source>
</evidence>
<feature type="domain" description="DUF6351" evidence="1">
    <location>
        <begin position="2"/>
        <end position="680"/>
    </location>
</feature>